<dbReference type="PANTHER" id="PTHR28141:SF1">
    <property type="entry name" value="2',3'-CYCLIC-NUCLEOTIDE 3'-PHOSPHODIESTERASE"/>
    <property type="match status" value="1"/>
</dbReference>
<name>A0A5C3LAF7_COPMA</name>
<dbReference type="AlphaFoldDB" id="A0A5C3LAF7"/>
<accession>A0A5C3LAF7</accession>
<evidence type="ECO:0000313" key="1">
    <source>
        <dbReference type="EMBL" id="TFK30034.1"/>
    </source>
</evidence>
<dbReference type="Gene3D" id="3.90.1140.10">
    <property type="entry name" value="Cyclic phosphodiesterase"/>
    <property type="match status" value="1"/>
</dbReference>
<dbReference type="STRING" id="230819.A0A5C3LAF7"/>
<reference evidence="1 2" key="1">
    <citation type="journal article" date="2019" name="Nat. Ecol. Evol.">
        <title>Megaphylogeny resolves global patterns of mushroom evolution.</title>
        <authorList>
            <person name="Varga T."/>
            <person name="Krizsan K."/>
            <person name="Foldi C."/>
            <person name="Dima B."/>
            <person name="Sanchez-Garcia M."/>
            <person name="Sanchez-Ramirez S."/>
            <person name="Szollosi G.J."/>
            <person name="Szarkandi J.G."/>
            <person name="Papp V."/>
            <person name="Albert L."/>
            <person name="Andreopoulos W."/>
            <person name="Angelini C."/>
            <person name="Antonin V."/>
            <person name="Barry K.W."/>
            <person name="Bougher N.L."/>
            <person name="Buchanan P."/>
            <person name="Buyck B."/>
            <person name="Bense V."/>
            <person name="Catcheside P."/>
            <person name="Chovatia M."/>
            <person name="Cooper J."/>
            <person name="Damon W."/>
            <person name="Desjardin D."/>
            <person name="Finy P."/>
            <person name="Geml J."/>
            <person name="Haridas S."/>
            <person name="Hughes K."/>
            <person name="Justo A."/>
            <person name="Karasinski D."/>
            <person name="Kautmanova I."/>
            <person name="Kiss B."/>
            <person name="Kocsube S."/>
            <person name="Kotiranta H."/>
            <person name="LaButti K.M."/>
            <person name="Lechner B.E."/>
            <person name="Liimatainen K."/>
            <person name="Lipzen A."/>
            <person name="Lukacs Z."/>
            <person name="Mihaltcheva S."/>
            <person name="Morgado L.N."/>
            <person name="Niskanen T."/>
            <person name="Noordeloos M.E."/>
            <person name="Ohm R.A."/>
            <person name="Ortiz-Santana B."/>
            <person name="Ovrebo C."/>
            <person name="Racz N."/>
            <person name="Riley R."/>
            <person name="Savchenko A."/>
            <person name="Shiryaev A."/>
            <person name="Soop K."/>
            <person name="Spirin V."/>
            <person name="Szebenyi C."/>
            <person name="Tomsovsky M."/>
            <person name="Tulloss R.E."/>
            <person name="Uehling J."/>
            <person name="Grigoriev I.V."/>
            <person name="Vagvolgyi C."/>
            <person name="Papp T."/>
            <person name="Martin F.M."/>
            <person name="Miettinen O."/>
            <person name="Hibbett D.S."/>
            <person name="Nagy L.G."/>
        </authorList>
    </citation>
    <scope>NUCLEOTIDE SEQUENCE [LARGE SCALE GENOMIC DNA]</scope>
    <source>
        <strain evidence="1 2">CBS 121175</strain>
    </source>
</reference>
<dbReference type="SUPFAM" id="SSF55144">
    <property type="entry name" value="LigT-like"/>
    <property type="match status" value="1"/>
</dbReference>
<keyword evidence="2" id="KW-1185">Reference proteome</keyword>
<dbReference type="Pfam" id="PF07823">
    <property type="entry name" value="CPDase"/>
    <property type="match status" value="1"/>
</dbReference>
<evidence type="ECO:0008006" key="3">
    <source>
        <dbReference type="Google" id="ProtNLM"/>
    </source>
</evidence>
<dbReference type="Proteomes" id="UP000307440">
    <property type="component" value="Unassembled WGS sequence"/>
</dbReference>
<proteinExistence type="predicted"/>
<dbReference type="OrthoDB" id="514292at2759"/>
<organism evidence="1 2">
    <name type="scientific">Coprinopsis marcescibilis</name>
    <name type="common">Agaric fungus</name>
    <name type="synonym">Psathyrella marcescibilis</name>
    <dbReference type="NCBI Taxonomy" id="230819"/>
    <lineage>
        <taxon>Eukaryota</taxon>
        <taxon>Fungi</taxon>
        <taxon>Dikarya</taxon>
        <taxon>Basidiomycota</taxon>
        <taxon>Agaricomycotina</taxon>
        <taxon>Agaricomycetes</taxon>
        <taxon>Agaricomycetidae</taxon>
        <taxon>Agaricales</taxon>
        <taxon>Agaricineae</taxon>
        <taxon>Psathyrellaceae</taxon>
        <taxon>Coprinopsis</taxon>
    </lineage>
</organism>
<protein>
    <recommendedName>
        <fullName evidence="3">LigT-like protein</fullName>
    </recommendedName>
</protein>
<evidence type="ECO:0000313" key="2">
    <source>
        <dbReference type="Proteomes" id="UP000307440"/>
    </source>
</evidence>
<dbReference type="InterPro" id="IPR012386">
    <property type="entry name" value="Cyclic-nucl_3Pdiesterase"/>
</dbReference>
<sequence length="106" mass="11897">MMGISLWIVPNKEDSEHLKVLMSPMHPTDGLEPESYPRFEPHVTLVGVAEDRIDEAKAIISQTPAPHIHLDTIQVGDVYFRSVYLAVRLTDDLLALHKRLGGTLKN</sequence>
<dbReference type="GO" id="GO:0009187">
    <property type="term" value="P:cyclic nucleotide metabolic process"/>
    <property type="evidence" value="ECO:0007669"/>
    <property type="project" value="TreeGrafter"/>
</dbReference>
<dbReference type="PANTHER" id="PTHR28141">
    <property type="entry name" value="2',3'-CYCLIC-NUCLEOTIDE 3'-PHOSPHODIESTERASE"/>
    <property type="match status" value="1"/>
</dbReference>
<dbReference type="InterPro" id="IPR009097">
    <property type="entry name" value="Cyclic_Pdiesterase"/>
</dbReference>
<gene>
    <name evidence="1" type="ORF">FA15DRAFT_663359</name>
</gene>
<dbReference type="GO" id="GO:0004113">
    <property type="term" value="F:2',3'-cyclic-nucleotide 3'-phosphodiesterase activity"/>
    <property type="evidence" value="ECO:0007669"/>
    <property type="project" value="TreeGrafter"/>
</dbReference>
<dbReference type="EMBL" id="ML210147">
    <property type="protein sequence ID" value="TFK30034.1"/>
    <property type="molecule type" value="Genomic_DNA"/>
</dbReference>